<dbReference type="AlphaFoldDB" id="A0A0F6YGQ1"/>
<dbReference type="EMBL" id="CP011125">
    <property type="protein sequence ID" value="AKF04945.1"/>
    <property type="molecule type" value="Genomic_DNA"/>
</dbReference>
<sequence>MRAHPRDQHRQRVRRRTIMIDPSQIVGYGVDADPSRRPGYPKEREPRPVESAKIPAQQSSDVTVFKNERPYKEIPPVYGTAQPPKGLSGRVRKLAYSYPDHWTRHWMLLLLADRVDVWEHRLSGARGVAALGAVALFGVLATRMIARG</sequence>
<keyword evidence="2" id="KW-0472">Membrane</keyword>
<dbReference type="Proteomes" id="UP000034883">
    <property type="component" value="Chromosome"/>
</dbReference>
<evidence type="ECO:0000256" key="1">
    <source>
        <dbReference type="SAM" id="MobiDB-lite"/>
    </source>
</evidence>
<feature type="compositionally biased region" description="Basic and acidic residues" evidence="1">
    <location>
        <begin position="33"/>
        <end position="50"/>
    </location>
</feature>
<proteinExistence type="predicted"/>
<keyword evidence="4" id="KW-1185">Reference proteome</keyword>
<gene>
    <name evidence="3" type="ORF">DB32_002094</name>
</gene>
<keyword evidence="2" id="KW-1133">Transmembrane helix</keyword>
<dbReference type="KEGG" id="samy:DB32_002094"/>
<reference evidence="3 4" key="1">
    <citation type="submission" date="2015-03" db="EMBL/GenBank/DDBJ databases">
        <title>Genome assembly of Sandaracinus amylolyticus DSM 53668.</title>
        <authorList>
            <person name="Sharma G."/>
            <person name="Subramanian S."/>
        </authorList>
    </citation>
    <scope>NUCLEOTIDE SEQUENCE [LARGE SCALE GENOMIC DNA]</scope>
    <source>
        <strain evidence="3 4">DSM 53668</strain>
    </source>
</reference>
<name>A0A0F6YGQ1_9BACT</name>
<evidence type="ECO:0000256" key="2">
    <source>
        <dbReference type="SAM" id="Phobius"/>
    </source>
</evidence>
<feature type="region of interest" description="Disordered" evidence="1">
    <location>
        <begin position="24"/>
        <end position="58"/>
    </location>
</feature>
<protein>
    <submittedName>
        <fullName evidence="3">Threonine dehydrogenase</fullName>
    </submittedName>
</protein>
<organism evidence="3 4">
    <name type="scientific">Sandaracinus amylolyticus</name>
    <dbReference type="NCBI Taxonomy" id="927083"/>
    <lineage>
        <taxon>Bacteria</taxon>
        <taxon>Pseudomonadati</taxon>
        <taxon>Myxococcota</taxon>
        <taxon>Polyangia</taxon>
        <taxon>Polyangiales</taxon>
        <taxon>Sandaracinaceae</taxon>
        <taxon>Sandaracinus</taxon>
    </lineage>
</organism>
<evidence type="ECO:0000313" key="3">
    <source>
        <dbReference type="EMBL" id="AKF04945.1"/>
    </source>
</evidence>
<feature type="transmembrane region" description="Helical" evidence="2">
    <location>
        <begin position="128"/>
        <end position="146"/>
    </location>
</feature>
<keyword evidence="2" id="KW-0812">Transmembrane</keyword>
<accession>A0A0F6YGQ1</accession>
<dbReference type="STRING" id="927083.DB32_002094"/>
<evidence type="ECO:0000313" key="4">
    <source>
        <dbReference type="Proteomes" id="UP000034883"/>
    </source>
</evidence>